<comment type="catalytic activity">
    <reaction evidence="7 8">
        <text>adenosine(34) in tRNA + H2O + H(+) = inosine(34) in tRNA + NH4(+)</text>
        <dbReference type="Rhea" id="RHEA:43168"/>
        <dbReference type="Rhea" id="RHEA-COMP:10373"/>
        <dbReference type="Rhea" id="RHEA-COMP:10374"/>
        <dbReference type="ChEBI" id="CHEBI:15377"/>
        <dbReference type="ChEBI" id="CHEBI:15378"/>
        <dbReference type="ChEBI" id="CHEBI:28938"/>
        <dbReference type="ChEBI" id="CHEBI:74411"/>
        <dbReference type="ChEBI" id="CHEBI:82852"/>
        <dbReference type="EC" id="3.5.4.33"/>
    </reaction>
</comment>
<evidence type="ECO:0000256" key="5">
    <source>
        <dbReference type="ARBA" id="ARBA00022801"/>
    </source>
</evidence>
<evidence type="ECO:0000313" key="10">
    <source>
        <dbReference type="EMBL" id="EFE27710.1"/>
    </source>
</evidence>
<dbReference type="InterPro" id="IPR028883">
    <property type="entry name" value="tRNA_aden_deaminase"/>
</dbReference>
<feature type="binding site" evidence="8">
    <location>
        <position position="83"/>
    </location>
    <ligand>
        <name>Zn(2+)</name>
        <dbReference type="ChEBI" id="CHEBI:29105"/>
        <note>catalytic</note>
    </ligand>
</feature>
<dbReference type="STRING" id="546269.HMPREF0389_01629"/>
<proteinExistence type="inferred from homology"/>
<comment type="cofactor">
    <cofactor evidence="8">
        <name>Zn(2+)</name>
        <dbReference type="ChEBI" id="CHEBI:29105"/>
    </cofactor>
    <text evidence="8">Binds 1 zinc ion per subunit.</text>
</comment>
<dbReference type="RefSeq" id="WP_014262318.1">
    <property type="nucleotide sequence ID" value="NC_016630.1"/>
</dbReference>
<evidence type="ECO:0000256" key="7">
    <source>
        <dbReference type="ARBA" id="ARBA00048045"/>
    </source>
</evidence>
<dbReference type="PROSITE" id="PS00903">
    <property type="entry name" value="CYT_DCMP_DEAMINASES_1"/>
    <property type="match status" value="1"/>
</dbReference>
<keyword evidence="4 8" id="KW-0479">Metal-binding</keyword>
<evidence type="ECO:0000259" key="9">
    <source>
        <dbReference type="PROSITE" id="PS51747"/>
    </source>
</evidence>
<protein>
    <recommendedName>
        <fullName evidence="8">tRNA-specific adenosine deaminase</fullName>
        <ecNumber evidence="8">3.5.4.33</ecNumber>
    </recommendedName>
</protein>
<dbReference type="InterPro" id="IPR002125">
    <property type="entry name" value="CMP_dCMP_dom"/>
</dbReference>
<dbReference type="PROSITE" id="PS51747">
    <property type="entry name" value="CYT_DCMP_DEAMINASES_2"/>
    <property type="match status" value="1"/>
</dbReference>
<dbReference type="InterPro" id="IPR016192">
    <property type="entry name" value="APOBEC/CMP_deaminase_Zn-bd"/>
</dbReference>
<dbReference type="HAMAP" id="MF_00972">
    <property type="entry name" value="tRNA_aden_deaminase"/>
    <property type="match status" value="1"/>
</dbReference>
<feature type="binding site" evidence="8">
    <location>
        <position position="80"/>
    </location>
    <ligand>
        <name>Zn(2+)</name>
        <dbReference type="ChEBI" id="CHEBI:29105"/>
        <note>catalytic</note>
    </ligand>
</feature>
<reference evidence="11" key="1">
    <citation type="submission" date="2010-12" db="EMBL/GenBank/DDBJ databases">
        <title>The genome sequence of Filifactor alocis strain ATCC 35896.</title>
        <authorList>
            <consortium name="The Broad Institute Genome Sequencing Platform"/>
            <person name="Ward D."/>
            <person name="Earl A."/>
            <person name="Feldgarden M."/>
            <person name="Young S.K."/>
            <person name="Gargeya S."/>
            <person name="Zeng Q."/>
            <person name="Alvarado L."/>
            <person name="Berlin A."/>
            <person name="Bochicchio J."/>
            <person name="Chapman S.B."/>
            <person name="Chen Z."/>
            <person name="Freedman E."/>
            <person name="Gellesch M."/>
            <person name="Goldberg J."/>
            <person name="Griggs A."/>
            <person name="Gujja S."/>
            <person name="Heilman E."/>
            <person name="Heiman D."/>
            <person name="Howarth C."/>
            <person name="Mehta T."/>
            <person name="Neiman D."/>
            <person name="Pearson M."/>
            <person name="Roberts A."/>
            <person name="Saif S."/>
            <person name="Shea T."/>
            <person name="Shenoy N."/>
            <person name="Sisk P."/>
            <person name="Stolte C."/>
            <person name="Sykes S."/>
            <person name="White J."/>
            <person name="Yandava C."/>
            <person name="Izard J."/>
            <person name="Blanton J.M."/>
            <person name="Baranova O.V."/>
            <person name="Tanner A.C."/>
            <person name="Dewhirst F.E."/>
            <person name="Haas B."/>
            <person name="Nusbaum C."/>
            <person name="Birren B."/>
        </authorList>
    </citation>
    <scope>NUCLEOTIDE SEQUENCE [LARGE SCALE GENOMIC DNA]</scope>
    <source>
        <strain evidence="11">ATCC 35896 / CCUG 47790 / D40 B5</strain>
    </source>
</reference>
<dbReference type="eggNOG" id="COG0590">
    <property type="taxonomic scope" value="Bacteria"/>
</dbReference>
<evidence type="ECO:0000256" key="1">
    <source>
        <dbReference type="ARBA" id="ARBA00010669"/>
    </source>
</evidence>
<keyword evidence="11" id="KW-1185">Reference proteome</keyword>
<dbReference type="GO" id="GO:0002100">
    <property type="term" value="P:tRNA wobble adenosine to inosine editing"/>
    <property type="evidence" value="ECO:0007669"/>
    <property type="project" value="UniProtKB-UniRule"/>
</dbReference>
<sequence>MDCYMEEAFREALYSYQKEEVPVGAVIVKDDVIIGRGHNVIETHQSSVCHAEMIAIQQAQKHLRNWRLNGAKMYVTLEPCLMCMGAILNSRLSELHIATRDFERGAAVSRVPLILEDKIPNKLMVYLYDDETCTYLLKRFFRELRKKKGK</sequence>
<dbReference type="Proteomes" id="UP000007468">
    <property type="component" value="Chromosome"/>
</dbReference>
<feature type="binding site" evidence="8">
    <location>
        <position position="50"/>
    </location>
    <ligand>
        <name>Zn(2+)</name>
        <dbReference type="ChEBI" id="CHEBI:29105"/>
        <note>catalytic</note>
    </ligand>
</feature>
<dbReference type="InterPro" id="IPR016193">
    <property type="entry name" value="Cytidine_deaminase-like"/>
</dbReference>
<dbReference type="KEGG" id="faa:HMPREF0389_01629"/>
<evidence type="ECO:0000256" key="3">
    <source>
        <dbReference type="ARBA" id="ARBA00022694"/>
    </source>
</evidence>
<dbReference type="GO" id="GO:0008270">
    <property type="term" value="F:zinc ion binding"/>
    <property type="evidence" value="ECO:0007669"/>
    <property type="project" value="UniProtKB-UniRule"/>
</dbReference>
<dbReference type="EC" id="3.5.4.33" evidence="8"/>
<name>D6GU39_FILAD</name>
<dbReference type="GO" id="GO:0052717">
    <property type="term" value="F:tRNA-specific adenosine-34 deaminase activity"/>
    <property type="evidence" value="ECO:0007669"/>
    <property type="project" value="UniProtKB-UniRule"/>
</dbReference>
<evidence type="ECO:0000256" key="4">
    <source>
        <dbReference type="ARBA" id="ARBA00022723"/>
    </source>
</evidence>
<dbReference type="EMBL" id="CP002390">
    <property type="protein sequence ID" value="EFE27710.1"/>
    <property type="molecule type" value="Genomic_DNA"/>
</dbReference>
<evidence type="ECO:0000256" key="8">
    <source>
        <dbReference type="HAMAP-Rule" id="MF_00972"/>
    </source>
</evidence>
<dbReference type="Pfam" id="PF00383">
    <property type="entry name" value="dCMP_cyt_deam_1"/>
    <property type="match status" value="1"/>
</dbReference>
<keyword evidence="3 8" id="KW-0819">tRNA processing</keyword>
<dbReference type="AlphaFoldDB" id="D6GU39"/>
<comment type="similarity">
    <text evidence="1">Belongs to the cytidine and deoxycytidylate deaminase family. ADAT2 subfamily.</text>
</comment>
<dbReference type="CDD" id="cd01285">
    <property type="entry name" value="nucleoside_deaminase"/>
    <property type="match status" value="1"/>
</dbReference>
<keyword evidence="5 8" id="KW-0378">Hydrolase</keyword>
<dbReference type="PANTHER" id="PTHR11079">
    <property type="entry name" value="CYTOSINE DEAMINASE FAMILY MEMBER"/>
    <property type="match status" value="1"/>
</dbReference>
<comment type="function">
    <text evidence="8">Catalyzes the deamination of adenosine to inosine at the wobble position 34 of tRNA(Arg2).</text>
</comment>
<dbReference type="Gene3D" id="3.40.140.10">
    <property type="entry name" value="Cytidine Deaminase, domain 2"/>
    <property type="match status" value="1"/>
</dbReference>
<dbReference type="PATRIC" id="fig|546269.5.peg.699"/>
<comment type="subunit">
    <text evidence="2 8">Homodimer.</text>
</comment>
<feature type="active site" description="Proton donor" evidence="8">
    <location>
        <position position="52"/>
    </location>
</feature>
<dbReference type="SUPFAM" id="SSF53927">
    <property type="entry name" value="Cytidine deaminase-like"/>
    <property type="match status" value="1"/>
</dbReference>
<keyword evidence="6 8" id="KW-0862">Zinc</keyword>
<organism evidence="10 11">
    <name type="scientific">Filifactor alocis (strain ATCC 35896 / CCUG 47790 / D40 B5)</name>
    <name type="common">Fusobacterium alocis</name>
    <dbReference type="NCBI Taxonomy" id="546269"/>
    <lineage>
        <taxon>Bacteria</taxon>
        <taxon>Bacillati</taxon>
        <taxon>Bacillota</taxon>
        <taxon>Clostridia</taxon>
        <taxon>Peptostreptococcales</taxon>
        <taxon>Filifactoraceae</taxon>
        <taxon>Filifactor</taxon>
    </lineage>
</organism>
<gene>
    <name evidence="8" type="primary">tadA</name>
    <name evidence="10" type="ordered locus">HMPREF0389_01629</name>
</gene>
<accession>D6GU39</accession>
<dbReference type="PANTHER" id="PTHR11079:SF202">
    <property type="entry name" value="TRNA-SPECIFIC ADENOSINE DEAMINASE"/>
    <property type="match status" value="1"/>
</dbReference>
<evidence type="ECO:0000256" key="6">
    <source>
        <dbReference type="ARBA" id="ARBA00022833"/>
    </source>
</evidence>
<evidence type="ECO:0000256" key="2">
    <source>
        <dbReference type="ARBA" id="ARBA00011738"/>
    </source>
</evidence>
<evidence type="ECO:0000313" key="11">
    <source>
        <dbReference type="Proteomes" id="UP000007468"/>
    </source>
</evidence>
<feature type="domain" description="CMP/dCMP-type deaminase" evidence="9">
    <location>
        <begin position="1"/>
        <end position="108"/>
    </location>
</feature>